<evidence type="ECO:0000259" key="4">
    <source>
        <dbReference type="Pfam" id="PF01425"/>
    </source>
</evidence>
<protein>
    <recommendedName>
        <fullName evidence="3">amidase</fullName>
        <ecNumber evidence="3">3.5.1.4</ecNumber>
    </recommendedName>
</protein>
<keyword evidence="5" id="KW-0808">Transferase</keyword>
<dbReference type="GO" id="GO:0016740">
    <property type="term" value="F:transferase activity"/>
    <property type="evidence" value="ECO:0007669"/>
    <property type="project" value="UniProtKB-KW"/>
</dbReference>
<evidence type="ECO:0000256" key="1">
    <source>
        <dbReference type="ARBA" id="ARBA00001311"/>
    </source>
</evidence>
<evidence type="ECO:0000256" key="2">
    <source>
        <dbReference type="ARBA" id="ARBA00009199"/>
    </source>
</evidence>
<dbReference type="PROSITE" id="PS00571">
    <property type="entry name" value="AMIDASES"/>
    <property type="match status" value="1"/>
</dbReference>
<comment type="catalytic activity">
    <reaction evidence="1">
        <text>a monocarboxylic acid amide + H2O = a monocarboxylate + NH4(+)</text>
        <dbReference type="Rhea" id="RHEA:12020"/>
        <dbReference type="ChEBI" id="CHEBI:15377"/>
        <dbReference type="ChEBI" id="CHEBI:28938"/>
        <dbReference type="ChEBI" id="CHEBI:35757"/>
        <dbReference type="ChEBI" id="CHEBI:83628"/>
        <dbReference type="EC" id="3.5.1.4"/>
    </reaction>
</comment>
<dbReference type="InterPro" id="IPR000120">
    <property type="entry name" value="Amidase"/>
</dbReference>
<dbReference type="Gene3D" id="3.90.1300.10">
    <property type="entry name" value="Amidase signature (AS) domain"/>
    <property type="match status" value="1"/>
</dbReference>
<sequence>MDVNEFTLEQLREDLAGLSPEEHGFTYLDVERRPQHHGRLSGWILSVKDLTDVAGMPTSLGHVERTYMAEETDPFVQELIDAGALIIGKSATPELGLRVDTEPVGLPHPDNPLYPGHTPGGSSGGAAVQVARGLLRAAHASDGGGSIRVPAAACGVVGFKPSGEDLSVPGFITRSVADAATLHGLQPRTPRARIGVLTDPLFAEVEVAPHMLRAVSEAAARLEGAGFETVAISPYPQAAATFEAFQHIFTHRLAGLEFAEGYAEWIRTQGRRVTDLEHSLARWHAIVLPGVLTKFWQVDAILTPTLAFDPPRRGHFLALDHQENFDEQTRWSPWGSLFNVAKLPAISVPWPVPHHPPVGVHLGGITLDDASLLGLAHVLHP</sequence>
<dbReference type="PANTHER" id="PTHR11895">
    <property type="entry name" value="TRANSAMIDASE"/>
    <property type="match status" value="1"/>
</dbReference>
<feature type="domain" description="Amidase" evidence="4">
    <location>
        <begin position="293"/>
        <end position="373"/>
    </location>
</feature>
<dbReference type="EMBL" id="CP010827">
    <property type="protein sequence ID" value="AJI79995.1"/>
    <property type="molecule type" value="Genomic_DNA"/>
</dbReference>
<dbReference type="GO" id="GO:0004040">
    <property type="term" value="F:amidase activity"/>
    <property type="evidence" value="ECO:0007669"/>
    <property type="project" value="UniProtKB-EC"/>
</dbReference>
<name>A0A0B6F6C2_9CORY</name>
<dbReference type="HOGENOM" id="CLU_009600_0_4_11"/>
<dbReference type="SUPFAM" id="SSF75304">
    <property type="entry name" value="Amidase signature (AS) enzymes"/>
    <property type="match status" value="1"/>
</dbReference>
<dbReference type="STRING" id="161899.CSING_12525"/>
<proteinExistence type="inferred from homology"/>
<comment type="similarity">
    <text evidence="2">Belongs to the amidase family.</text>
</comment>
<keyword evidence="5" id="KW-0378">Hydrolase</keyword>
<dbReference type="AlphaFoldDB" id="A0A0B6F6C2"/>
<dbReference type="Pfam" id="PF01425">
    <property type="entry name" value="Amidase"/>
    <property type="match status" value="2"/>
</dbReference>
<reference evidence="5 6" key="1">
    <citation type="journal article" date="2015" name="Genome Announc.">
        <title>Complete Genome Sequence and Annotation of Corynebacterium singulare DSM 44357, Isolated from a Human Semen Specimen.</title>
        <authorList>
            <person name="Merten M."/>
            <person name="Brinkrolf K."/>
            <person name="Albersmeier A."/>
            <person name="Kutter Y."/>
            <person name="Ruckert C."/>
            <person name="Tauch A."/>
        </authorList>
    </citation>
    <scope>NUCLEOTIDE SEQUENCE [LARGE SCALE GENOMIC DNA]</scope>
    <source>
        <strain evidence="5">IBS B52218</strain>
    </source>
</reference>
<dbReference type="PANTHER" id="PTHR11895:SF7">
    <property type="entry name" value="GLUTAMYL-TRNA(GLN) AMIDOTRANSFERASE SUBUNIT A, MITOCHONDRIAL"/>
    <property type="match status" value="1"/>
</dbReference>
<dbReference type="EC" id="3.5.1.4" evidence="3"/>
<feature type="domain" description="Amidase" evidence="4">
    <location>
        <begin position="31"/>
        <end position="174"/>
    </location>
</feature>
<organism evidence="5 6">
    <name type="scientific">Corynebacterium singulare</name>
    <dbReference type="NCBI Taxonomy" id="161899"/>
    <lineage>
        <taxon>Bacteria</taxon>
        <taxon>Bacillati</taxon>
        <taxon>Actinomycetota</taxon>
        <taxon>Actinomycetes</taxon>
        <taxon>Mycobacteriales</taxon>
        <taxon>Corynebacteriaceae</taxon>
        <taxon>Corynebacterium</taxon>
    </lineage>
</organism>
<evidence type="ECO:0000313" key="5">
    <source>
        <dbReference type="EMBL" id="AJI79995.1"/>
    </source>
</evidence>
<accession>A0A0B6F6C2</accession>
<dbReference type="RefSeq" id="WP_042532703.1">
    <property type="nucleotide sequence ID" value="NZ_CP010827.1"/>
</dbReference>
<dbReference type="InterPro" id="IPR036928">
    <property type="entry name" value="AS_sf"/>
</dbReference>
<dbReference type="Proteomes" id="UP000031890">
    <property type="component" value="Chromosome"/>
</dbReference>
<dbReference type="InterPro" id="IPR023631">
    <property type="entry name" value="Amidase_dom"/>
</dbReference>
<evidence type="ECO:0000313" key="6">
    <source>
        <dbReference type="Proteomes" id="UP000031890"/>
    </source>
</evidence>
<dbReference type="OrthoDB" id="5175573at2"/>
<dbReference type="KEGG" id="csx:CSING_12525"/>
<dbReference type="InterPro" id="IPR020556">
    <property type="entry name" value="Amidase_CS"/>
</dbReference>
<evidence type="ECO:0000256" key="3">
    <source>
        <dbReference type="ARBA" id="ARBA00012922"/>
    </source>
</evidence>
<gene>
    <name evidence="5" type="ORF">CSING_12525</name>
</gene>